<name>A0ABW4WH36_9HYPH</name>
<keyword evidence="3" id="KW-1185">Reference proteome</keyword>
<evidence type="ECO:0000256" key="1">
    <source>
        <dbReference type="SAM" id="Coils"/>
    </source>
</evidence>
<dbReference type="EMBL" id="JBHUGY010000035">
    <property type="protein sequence ID" value="MFD2055894.1"/>
    <property type="molecule type" value="Genomic_DNA"/>
</dbReference>
<feature type="coiled-coil region" evidence="1">
    <location>
        <begin position="657"/>
        <end position="691"/>
    </location>
</feature>
<organism evidence="2 3">
    <name type="scientific">Mesorhizobium calcicola</name>
    <dbReference type="NCBI Taxonomy" id="1300310"/>
    <lineage>
        <taxon>Bacteria</taxon>
        <taxon>Pseudomonadati</taxon>
        <taxon>Pseudomonadota</taxon>
        <taxon>Alphaproteobacteria</taxon>
        <taxon>Hyphomicrobiales</taxon>
        <taxon>Phyllobacteriaceae</taxon>
        <taxon>Mesorhizobium</taxon>
    </lineage>
</organism>
<evidence type="ECO:0000313" key="2">
    <source>
        <dbReference type="EMBL" id="MFD2055894.1"/>
    </source>
</evidence>
<evidence type="ECO:0000313" key="3">
    <source>
        <dbReference type="Proteomes" id="UP001597349"/>
    </source>
</evidence>
<dbReference type="Proteomes" id="UP001597349">
    <property type="component" value="Unassembled WGS sequence"/>
</dbReference>
<protein>
    <submittedName>
        <fullName evidence="2">Uncharacterized protein</fullName>
    </submittedName>
</protein>
<keyword evidence="1" id="KW-0175">Coiled coil</keyword>
<accession>A0ABW4WH36</accession>
<dbReference type="Gene3D" id="3.40.50.300">
    <property type="entry name" value="P-loop containing nucleotide triphosphate hydrolases"/>
    <property type="match status" value="1"/>
</dbReference>
<dbReference type="SUPFAM" id="SSF52540">
    <property type="entry name" value="P-loop containing nucleoside triphosphate hydrolases"/>
    <property type="match status" value="1"/>
</dbReference>
<dbReference type="InterPro" id="IPR027417">
    <property type="entry name" value="P-loop_NTPase"/>
</dbReference>
<gene>
    <name evidence="2" type="ORF">ACFSQT_23360</name>
</gene>
<proteinExistence type="predicted"/>
<feature type="coiled-coil region" evidence="1">
    <location>
        <begin position="502"/>
        <end position="536"/>
    </location>
</feature>
<comment type="caution">
    <text evidence="2">The sequence shown here is derived from an EMBL/GenBank/DDBJ whole genome shotgun (WGS) entry which is preliminary data.</text>
</comment>
<feature type="coiled-coil region" evidence="1">
    <location>
        <begin position="578"/>
        <end position="608"/>
    </location>
</feature>
<reference evidence="3" key="1">
    <citation type="journal article" date="2019" name="Int. J. Syst. Evol. Microbiol.">
        <title>The Global Catalogue of Microorganisms (GCM) 10K type strain sequencing project: providing services to taxonomists for standard genome sequencing and annotation.</title>
        <authorList>
            <consortium name="The Broad Institute Genomics Platform"/>
            <consortium name="The Broad Institute Genome Sequencing Center for Infectious Disease"/>
            <person name="Wu L."/>
            <person name="Ma J."/>
        </authorList>
    </citation>
    <scope>NUCLEOTIDE SEQUENCE [LARGE SCALE GENOMIC DNA]</scope>
    <source>
        <strain evidence="3">CGMCC 1.16226</strain>
    </source>
</reference>
<sequence>MTGRTAIIVVGMHRSGTSALARMFSLLGASLPRNLNPAGLGNETGHWEPEAAVRLNDEILGLAESPVNDVQGPSGEWLQRPAAQAFVDRLKDLIVEEYGDDPLFVLKDPRISLLFPLWRAALAKLEIRCVAVVISRNPVEVALSLAKRQGQGGDWQSWPLDRGGLLWLRYNLAAEEHTRDVDRAFCDYSTLLDDWRSVARRLGDELNIAWPKSIPDAAAEIDGFLSRELWHHQEPEDLDCRQGVWSAWIAPIFSELRGAAAGRAPDPAVFGAVKQSFDDVYASIQHPPPPQRSSGRPRLRVMRRGTGRRKLCLVGDLFWKPIHGDGAARAAVDAAIAADIDVSIVDIGAFTEADENAFADFAKSHSFDVEYFDADGPLIQPSFLASTIQLLRHVRAQYFDAILFQDQDGLGYASAVAKQTGMAFDGVSLGVVAAGSSGWIRQQNGEFPSSLVTIGIEHLEKMTLERSTAQAIIAANSNALKGEVGRYVHSLQVALEERSREAKEAARYASSLEDTLAQLRKENETATEYARSLEQSRAQIEKAANSDALKGEAGRYVHSLQVTLEERSRSAEESARYASALEEALAQLRESNEAAAEYARSLEQSRAEVEEATDGDALKGEVDRYVHSLQAALEERSRNAEESARYASSLEETLVQLREANESAVEYARSLEQSRAQIEEYAKTLEAELEKIKSGATS</sequence>
<dbReference type="RefSeq" id="WP_379022570.1">
    <property type="nucleotide sequence ID" value="NZ_JBHUGY010000035.1"/>
</dbReference>